<dbReference type="EMBL" id="HG992338">
    <property type="protein sequence ID" value="CAE6755110.1"/>
    <property type="molecule type" value="Genomic_DNA"/>
</dbReference>
<sequence length="179" mass="20324">MLTDQLPATAPAAPAVPASTEAFTFGEPTPVLDGRGVLDYLECWQNGRWYEPPVALDGLSKTTRSNPFLQSGLIFKRNMLARTFKPHRLLTREAFEQLSLDWITLGNGYLERHRNRMGGALSLAAPLSKYMRRGITEGEYFQVHTWHDEHVFEPGSVFQLREADVDQELYGLPEWMPAM</sequence>
<dbReference type="EMBL" id="HG992338">
    <property type="protein sequence ID" value="CAE6755087.1"/>
    <property type="molecule type" value="Genomic_DNA"/>
</dbReference>
<gene>
    <name evidence="1" type="ORF">XAC301_17670</name>
</gene>
<proteinExistence type="predicted"/>
<keyword evidence="2" id="KW-1185">Reference proteome</keyword>
<protein>
    <recommendedName>
        <fullName evidence="3">Presumed portal vertex protein</fullName>
    </recommendedName>
</protein>
<reference evidence="1 2" key="1">
    <citation type="submission" date="2021-02" db="EMBL/GenBank/DDBJ databases">
        <authorList>
            <person name="Pothier F. J."/>
        </authorList>
    </citation>
    <scope>NUCLEOTIDE SEQUENCE [LARGE SCALE GENOMIC DNA]</scope>
    <source>
        <strain evidence="1 2">301</strain>
    </source>
</reference>
<accession>A0ABM8RIR7</accession>
<evidence type="ECO:0008006" key="3">
    <source>
        <dbReference type="Google" id="ProtNLM"/>
    </source>
</evidence>
<name>A0ABM8RIR7_9XANT</name>
<evidence type="ECO:0000313" key="1">
    <source>
        <dbReference type="EMBL" id="CAE6755087.1"/>
    </source>
</evidence>
<evidence type="ECO:0000313" key="2">
    <source>
        <dbReference type="Proteomes" id="UP000835287"/>
    </source>
</evidence>
<dbReference type="Proteomes" id="UP000835287">
    <property type="component" value="Chromosome"/>
</dbReference>
<organism evidence="1 2">
    <name type="scientific">Xanthomonas arboricola pv. corylina</name>
    <dbReference type="NCBI Taxonomy" id="487821"/>
    <lineage>
        <taxon>Bacteria</taxon>
        <taxon>Pseudomonadati</taxon>
        <taxon>Pseudomonadota</taxon>
        <taxon>Gammaproteobacteria</taxon>
        <taxon>Lysobacterales</taxon>
        <taxon>Lysobacteraceae</taxon>
        <taxon>Xanthomonas</taxon>
    </lineage>
</organism>